<evidence type="ECO:0000256" key="2">
    <source>
        <dbReference type="ARBA" id="ARBA00022801"/>
    </source>
</evidence>
<dbReference type="PANTHER" id="PTHR11559">
    <property type="entry name" value="CARBOXYLESTERASE"/>
    <property type="match status" value="1"/>
</dbReference>
<evidence type="ECO:0000313" key="5">
    <source>
        <dbReference type="EMBL" id="OHV46085.1"/>
    </source>
</evidence>
<dbReference type="Pfam" id="PF00135">
    <property type="entry name" value="COesterase"/>
    <property type="match status" value="1"/>
</dbReference>
<dbReference type="InterPro" id="IPR002018">
    <property type="entry name" value="CarbesteraseB"/>
</dbReference>
<evidence type="ECO:0000313" key="6">
    <source>
        <dbReference type="Proteomes" id="UP000179769"/>
    </source>
</evidence>
<dbReference type="EC" id="3.1.1.-" evidence="3"/>
<comment type="caution">
    <text evidence="5">The sequence shown here is derived from an EMBL/GenBank/DDBJ whole genome shotgun (WGS) entry which is preliminary data.</text>
</comment>
<protein>
    <recommendedName>
        <fullName evidence="3">Carboxylic ester hydrolase</fullName>
        <ecNumber evidence="3">3.1.1.-</ecNumber>
    </recommendedName>
</protein>
<name>A0A1S1RKZ0_9ACTN</name>
<keyword evidence="2 3" id="KW-0378">Hydrolase</keyword>
<accession>A0A1S1RKZ0</accession>
<dbReference type="Gene3D" id="3.40.50.1820">
    <property type="entry name" value="alpha/beta hydrolase"/>
    <property type="match status" value="1"/>
</dbReference>
<dbReference type="InterPro" id="IPR050309">
    <property type="entry name" value="Type-B_Carboxylest/Lipase"/>
</dbReference>
<dbReference type="InterPro" id="IPR019826">
    <property type="entry name" value="Carboxylesterase_B_AS"/>
</dbReference>
<dbReference type="EMBL" id="MAXA01000003">
    <property type="protein sequence ID" value="OHV46085.1"/>
    <property type="molecule type" value="Genomic_DNA"/>
</dbReference>
<proteinExistence type="inferred from homology"/>
<dbReference type="AlphaFoldDB" id="A0A1S1RKZ0"/>
<dbReference type="SUPFAM" id="SSF53474">
    <property type="entry name" value="alpha/beta-Hydrolases"/>
    <property type="match status" value="1"/>
</dbReference>
<dbReference type="OrthoDB" id="3199405at2"/>
<sequence length="472" mass="49496">MNLVRHLAAGHVRGDYLDGIAVFSGIPYAAPLDGPARFAAPRLPERWTGTLDATRFSPSPPQTSWMGGLESLWHPGDGTDCLSVNVWTPDPTGRGLPVLVWFYGGAFLIGSASQPEYDGATLARGGAVVVTVNYRVGFEGFGWLPDAPLNRGLLDQLAALHWVRDNIAQFGGDPGNVTIMGQSAGGTSVAVLVAADEGRGLFNRAIAQSVAGGFLTPEHARATSERIAAALGVRATASDLAAVRPEAIHAVQHEEGQITPYGPILGGELVPALPWRRLRGEVDLVAGSTRDEYRLFAIAAGVADADPAATAVTVGLPPSAAGAYRAAHPDLSDADLNAMILSDGAFRMPSLWCVGNHPGRAYCYEFAWQSPAFAGALGACHGIDTPLTFGNFVGTMSSMLLGNPVPAGVVDLSEQMRSAWISFAATGDPGWPVYRAGKAITRIWDVPSRLAADPQAVSRQIWEQAATAGSGR</sequence>
<gene>
    <name evidence="5" type="ORF">BBK14_09315</name>
</gene>
<feature type="domain" description="Carboxylesterase type B" evidence="4">
    <location>
        <begin position="5"/>
        <end position="298"/>
    </location>
</feature>
<dbReference type="InterPro" id="IPR029058">
    <property type="entry name" value="AB_hydrolase_fold"/>
</dbReference>
<evidence type="ECO:0000256" key="3">
    <source>
        <dbReference type="RuleBase" id="RU361235"/>
    </source>
</evidence>
<organism evidence="5 6">
    <name type="scientific">Parafrankia soli</name>
    <dbReference type="NCBI Taxonomy" id="2599596"/>
    <lineage>
        <taxon>Bacteria</taxon>
        <taxon>Bacillati</taxon>
        <taxon>Actinomycetota</taxon>
        <taxon>Actinomycetes</taxon>
        <taxon>Frankiales</taxon>
        <taxon>Frankiaceae</taxon>
        <taxon>Parafrankia</taxon>
    </lineage>
</organism>
<keyword evidence="6" id="KW-1185">Reference proteome</keyword>
<dbReference type="PROSITE" id="PS00122">
    <property type="entry name" value="CARBOXYLESTERASE_B_1"/>
    <property type="match status" value="1"/>
</dbReference>
<evidence type="ECO:0000259" key="4">
    <source>
        <dbReference type="Pfam" id="PF00135"/>
    </source>
</evidence>
<comment type="similarity">
    <text evidence="1 3">Belongs to the type-B carboxylesterase/lipase family.</text>
</comment>
<reference evidence="6" key="1">
    <citation type="submission" date="2016-07" db="EMBL/GenBank/DDBJ databases">
        <title>Frankia sp. NRRL B-16219 Genome sequencing.</title>
        <authorList>
            <person name="Ghodhbane-Gtari F."/>
            <person name="Swanson E."/>
            <person name="Gueddou A."/>
            <person name="Louati M."/>
            <person name="Nouioui I."/>
            <person name="Hezbri K."/>
            <person name="Abebe-Akele F."/>
            <person name="Simpson S."/>
            <person name="Morris K."/>
            <person name="Thomas K."/>
            <person name="Gtari M."/>
            <person name="Tisa L.S."/>
        </authorList>
    </citation>
    <scope>NUCLEOTIDE SEQUENCE [LARGE SCALE GENOMIC DNA]</scope>
    <source>
        <strain evidence="6">NRRL B-16219</strain>
    </source>
</reference>
<evidence type="ECO:0000256" key="1">
    <source>
        <dbReference type="ARBA" id="ARBA00005964"/>
    </source>
</evidence>
<dbReference type="Proteomes" id="UP000179769">
    <property type="component" value="Unassembled WGS sequence"/>
</dbReference>
<dbReference type="RefSeq" id="WP_071059562.1">
    <property type="nucleotide sequence ID" value="NZ_MAXA01000003.1"/>
</dbReference>
<dbReference type="GO" id="GO:0016787">
    <property type="term" value="F:hydrolase activity"/>
    <property type="evidence" value="ECO:0007669"/>
    <property type="project" value="UniProtKB-KW"/>
</dbReference>